<keyword evidence="3" id="KW-1185">Reference proteome</keyword>
<evidence type="ECO:0000313" key="3">
    <source>
        <dbReference type="Proteomes" id="UP000030982"/>
    </source>
</evidence>
<proteinExistence type="predicted"/>
<reference evidence="2 3" key="1">
    <citation type="submission" date="2014-09" db="EMBL/GenBank/DDBJ databases">
        <title>Genome sequence of Sinomonas sp. MUSC 117.</title>
        <authorList>
            <person name="Lee L.-H."/>
        </authorList>
    </citation>
    <scope>NUCLEOTIDE SEQUENCE [LARGE SCALE GENOMIC DNA]</scope>
    <source>
        <strain evidence="2 3">MUSC 117</strain>
    </source>
</reference>
<organism evidence="2 3">
    <name type="scientific">Sinomonas humi</name>
    <dbReference type="NCBI Taxonomy" id="1338436"/>
    <lineage>
        <taxon>Bacteria</taxon>
        <taxon>Bacillati</taxon>
        <taxon>Actinomycetota</taxon>
        <taxon>Actinomycetes</taxon>
        <taxon>Micrococcales</taxon>
        <taxon>Micrococcaceae</taxon>
        <taxon>Sinomonas</taxon>
    </lineage>
</organism>
<dbReference type="AlphaFoldDB" id="A0A0B2AR82"/>
<accession>A0A0B2AR82</accession>
<protein>
    <submittedName>
        <fullName evidence="2">Uncharacterized protein</fullName>
    </submittedName>
</protein>
<feature type="region of interest" description="Disordered" evidence="1">
    <location>
        <begin position="27"/>
        <end position="69"/>
    </location>
</feature>
<name>A0A0B2AR82_9MICC</name>
<sequence length="69" mass="7594">MLRQYSVRLGGRSRPLAASTPILASRALHLSGKTGSLSPPPQRELNPGSQKDDHEPDPGPNRHRPPSWY</sequence>
<evidence type="ECO:0000256" key="1">
    <source>
        <dbReference type="SAM" id="MobiDB-lite"/>
    </source>
</evidence>
<evidence type="ECO:0000313" key="2">
    <source>
        <dbReference type="EMBL" id="KHL04474.1"/>
    </source>
</evidence>
<dbReference type="Proteomes" id="UP000030982">
    <property type="component" value="Unassembled WGS sequence"/>
</dbReference>
<dbReference type="STRING" id="1338436.LK10_05445"/>
<gene>
    <name evidence="2" type="ORF">LK10_05445</name>
</gene>
<dbReference type="EMBL" id="JTDL01000079">
    <property type="protein sequence ID" value="KHL04474.1"/>
    <property type="molecule type" value="Genomic_DNA"/>
</dbReference>
<comment type="caution">
    <text evidence="2">The sequence shown here is derived from an EMBL/GenBank/DDBJ whole genome shotgun (WGS) entry which is preliminary data.</text>
</comment>